<reference evidence="2 3" key="1">
    <citation type="submission" date="2016-10" db="EMBL/GenBank/DDBJ databases">
        <authorList>
            <person name="de Groot N.N."/>
        </authorList>
    </citation>
    <scope>NUCLEOTIDE SEQUENCE [LARGE SCALE GENOMIC DNA]</scope>
    <source>
        <strain evidence="2 3">CGMCC 1.7056</strain>
    </source>
</reference>
<sequence length="39" mass="4394">MYSFRAPGTRAHNRLSLGMTPGSTTFSTRQPQLRGERRA</sequence>
<keyword evidence="3" id="KW-1185">Reference proteome</keyword>
<protein>
    <submittedName>
        <fullName evidence="2">Uncharacterized protein</fullName>
    </submittedName>
</protein>
<proteinExistence type="predicted"/>
<feature type="region of interest" description="Disordered" evidence="1">
    <location>
        <begin position="1"/>
        <end position="39"/>
    </location>
</feature>
<dbReference type="Proteomes" id="UP000198832">
    <property type="component" value="Unassembled WGS sequence"/>
</dbReference>
<evidence type="ECO:0000313" key="2">
    <source>
        <dbReference type="EMBL" id="SFC27632.1"/>
    </source>
</evidence>
<dbReference type="EMBL" id="FOLB01000005">
    <property type="protein sequence ID" value="SFC27632.1"/>
    <property type="molecule type" value="Genomic_DNA"/>
</dbReference>
<feature type="compositionally biased region" description="Polar residues" evidence="1">
    <location>
        <begin position="21"/>
        <end position="31"/>
    </location>
</feature>
<dbReference type="AlphaFoldDB" id="A0A1I1HVN8"/>
<evidence type="ECO:0000256" key="1">
    <source>
        <dbReference type="SAM" id="MobiDB-lite"/>
    </source>
</evidence>
<accession>A0A1I1HVN8</accession>
<evidence type="ECO:0000313" key="3">
    <source>
        <dbReference type="Proteomes" id="UP000198832"/>
    </source>
</evidence>
<gene>
    <name evidence="2" type="ORF">SAMN04487968_10519</name>
</gene>
<name>A0A1I1HVN8_9ACTN</name>
<organism evidence="2 3">
    <name type="scientific">Nocardioides terrae</name>
    <dbReference type="NCBI Taxonomy" id="574651"/>
    <lineage>
        <taxon>Bacteria</taxon>
        <taxon>Bacillati</taxon>
        <taxon>Actinomycetota</taxon>
        <taxon>Actinomycetes</taxon>
        <taxon>Propionibacteriales</taxon>
        <taxon>Nocardioidaceae</taxon>
        <taxon>Nocardioides</taxon>
    </lineage>
</organism>